<dbReference type="Proteomes" id="UP001194468">
    <property type="component" value="Unassembled WGS sequence"/>
</dbReference>
<organism evidence="2 3">
    <name type="scientific">Boletus edulis BED1</name>
    <dbReference type="NCBI Taxonomy" id="1328754"/>
    <lineage>
        <taxon>Eukaryota</taxon>
        <taxon>Fungi</taxon>
        <taxon>Dikarya</taxon>
        <taxon>Basidiomycota</taxon>
        <taxon>Agaricomycotina</taxon>
        <taxon>Agaricomycetes</taxon>
        <taxon>Agaricomycetidae</taxon>
        <taxon>Boletales</taxon>
        <taxon>Boletineae</taxon>
        <taxon>Boletaceae</taxon>
        <taxon>Boletoideae</taxon>
        <taxon>Boletus</taxon>
    </lineage>
</organism>
<protein>
    <submittedName>
        <fullName evidence="2">Uncharacterized protein</fullName>
    </submittedName>
</protein>
<evidence type="ECO:0000256" key="1">
    <source>
        <dbReference type="SAM" id="MobiDB-lite"/>
    </source>
</evidence>
<gene>
    <name evidence="2" type="ORF">L210DRAFT_374655</name>
</gene>
<comment type="caution">
    <text evidence="2">The sequence shown here is derived from an EMBL/GenBank/DDBJ whole genome shotgun (WGS) entry which is preliminary data.</text>
</comment>
<keyword evidence="3" id="KW-1185">Reference proteome</keyword>
<dbReference type="AlphaFoldDB" id="A0AAD4BQR7"/>
<evidence type="ECO:0000313" key="2">
    <source>
        <dbReference type="EMBL" id="KAF8437197.1"/>
    </source>
</evidence>
<sequence>MSSVSTCLSTLQMYPHALTIQFANQSIFVSLSIKKILKGKNTRPVYINPVQRPAYRSILPVHRRERIGAGYAHLPPAYAPAEMRPWRAADRGSHHQPLKYTKKNTTAARPVERVG</sequence>
<evidence type="ECO:0000313" key="3">
    <source>
        <dbReference type="Proteomes" id="UP001194468"/>
    </source>
</evidence>
<name>A0AAD4BQR7_BOLED</name>
<reference evidence="2" key="1">
    <citation type="submission" date="2019-10" db="EMBL/GenBank/DDBJ databases">
        <authorList>
            <consortium name="DOE Joint Genome Institute"/>
            <person name="Kuo A."/>
            <person name="Miyauchi S."/>
            <person name="Kiss E."/>
            <person name="Drula E."/>
            <person name="Kohler A."/>
            <person name="Sanchez-Garcia M."/>
            <person name="Andreopoulos B."/>
            <person name="Barry K.W."/>
            <person name="Bonito G."/>
            <person name="Buee M."/>
            <person name="Carver A."/>
            <person name="Chen C."/>
            <person name="Cichocki N."/>
            <person name="Clum A."/>
            <person name="Culley D."/>
            <person name="Crous P.W."/>
            <person name="Fauchery L."/>
            <person name="Girlanda M."/>
            <person name="Hayes R."/>
            <person name="Keri Z."/>
            <person name="LaButti K."/>
            <person name="Lipzen A."/>
            <person name="Lombard V."/>
            <person name="Magnuson J."/>
            <person name="Maillard F."/>
            <person name="Morin E."/>
            <person name="Murat C."/>
            <person name="Nolan M."/>
            <person name="Ohm R."/>
            <person name="Pangilinan J."/>
            <person name="Pereira M."/>
            <person name="Perotto S."/>
            <person name="Peter M."/>
            <person name="Riley R."/>
            <person name="Sitrit Y."/>
            <person name="Stielow B."/>
            <person name="Szollosi G."/>
            <person name="Zifcakova L."/>
            <person name="Stursova M."/>
            <person name="Spatafora J.W."/>
            <person name="Tedersoo L."/>
            <person name="Vaario L.-M."/>
            <person name="Yamada A."/>
            <person name="Yan M."/>
            <person name="Wang P."/>
            <person name="Xu J."/>
            <person name="Bruns T."/>
            <person name="Baldrian P."/>
            <person name="Vilgalys R."/>
            <person name="Henrissat B."/>
            <person name="Grigoriev I.V."/>
            <person name="Hibbett D."/>
            <person name="Nagy L.G."/>
            <person name="Martin F.M."/>
        </authorList>
    </citation>
    <scope>NUCLEOTIDE SEQUENCE</scope>
    <source>
        <strain evidence="2">BED1</strain>
    </source>
</reference>
<feature type="region of interest" description="Disordered" evidence="1">
    <location>
        <begin position="88"/>
        <end position="115"/>
    </location>
</feature>
<dbReference type="EMBL" id="WHUW01000019">
    <property type="protein sequence ID" value="KAF8437197.1"/>
    <property type="molecule type" value="Genomic_DNA"/>
</dbReference>
<accession>A0AAD4BQR7</accession>
<reference evidence="2" key="2">
    <citation type="journal article" date="2020" name="Nat. Commun.">
        <title>Large-scale genome sequencing of mycorrhizal fungi provides insights into the early evolution of symbiotic traits.</title>
        <authorList>
            <person name="Miyauchi S."/>
            <person name="Kiss E."/>
            <person name="Kuo A."/>
            <person name="Drula E."/>
            <person name="Kohler A."/>
            <person name="Sanchez-Garcia M."/>
            <person name="Morin E."/>
            <person name="Andreopoulos B."/>
            <person name="Barry K.W."/>
            <person name="Bonito G."/>
            <person name="Buee M."/>
            <person name="Carver A."/>
            <person name="Chen C."/>
            <person name="Cichocki N."/>
            <person name="Clum A."/>
            <person name="Culley D."/>
            <person name="Crous P.W."/>
            <person name="Fauchery L."/>
            <person name="Girlanda M."/>
            <person name="Hayes R.D."/>
            <person name="Keri Z."/>
            <person name="LaButti K."/>
            <person name="Lipzen A."/>
            <person name="Lombard V."/>
            <person name="Magnuson J."/>
            <person name="Maillard F."/>
            <person name="Murat C."/>
            <person name="Nolan M."/>
            <person name="Ohm R.A."/>
            <person name="Pangilinan J."/>
            <person name="Pereira M.F."/>
            <person name="Perotto S."/>
            <person name="Peter M."/>
            <person name="Pfister S."/>
            <person name="Riley R."/>
            <person name="Sitrit Y."/>
            <person name="Stielow J.B."/>
            <person name="Szollosi G."/>
            <person name="Zifcakova L."/>
            <person name="Stursova M."/>
            <person name="Spatafora J.W."/>
            <person name="Tedersoo L."/>
            <person name="Vaario L.M."/>
            <person name="Yamada A."/>
            <person name="Yan M."/>
            <person name="Wang P."/>
            <person name="Xu J."/>
            <person name="Bruns T."/>
            <person name="Baldrian P."/>
            <person name="Vilgalys R."/>
            <person name="Dunand C."/>
            <person name="Henrissat B."/>
            <person name="Grigoriev I.V."/>
            <person name="Hibbett D."/>
            <person name="Nagy L.G."/>
            <person name="Martin F.M."/>
        </authorList>
    </citation>
    <scope>NUCLEOTIDE SEQUENCE</scope>
    <source>
        <strain evidence="2">BED1</strain>
    </source>
</reference>
<proteinExistence type="predicted"/>